<feature type="compositionally biased region" description="Low complexity" evidence="1">
    <location>
        <begin position="7"/>
        <end position="60"/>
    </location>
</feature>
<dbReference type="EMBL" id="LLXJ01011376">
    <property type="protein sequence ID" value="PKB92353.1"/>
    <property type="molecule type" value="Genomic_DNA"/>
</dbReference>
<proteinExistence type="predicted"/>
<accession>A0A2N0NCP8</accession>
<reference evidence="2 3" key="1">
    <citation type="submission" date="2016-04" db="EMBL/GenBank/DDBJ databases">
        <title>Genome analyses suggest a sexual origin of heterokaryosis in a supposedly ancient asexual fungus.</title>
        <authorList>
            <person name="Ropars J."/>
            <person name="Sedzielewska K."/>
            <person name="Noel J."/>
            <person name="Charron P."/>
            <person name="Farinelli L."/>
            <person name="Marton T."/>
            <person name="Kruger M."/>
            <person name="Pelin A."/>
            <person name="Brachmann A."/>
            <person name="Corradi N."/>
        </authorList>
    </citation>
    <scope>NUCLEOTIDE SEQUENCE [LARGE SCALE GENOMIC DNA]</scope>
    <source>
        <strain evidence="2 3">A5</strain>
    </source>
</reference>
<feature type="non-terminal residue" evidence="2">
    <location>
        <position position="1"/>
    </location>
</feature>
<protein>
    <submittedName>
        <fullName evidence="2">Uncharacterized protein</fullName>
    </submittedName>
</protein>
<feature type="region of interest" description="Disordered" evidence="1">
    <location>
        <begin position="143"/>
        <end position="169"/>
    </location>
</feature>
<gene>
    <name evidence="2" type="ORF">RhiirA5_445021</name>
</gene>
<dbReference type="Proteomes" id="UP000232722">
    <property type="component" value="Unassembled WGS sequence"/>
</dbReference>
<reference evidence="2 3" key="2">
    <citation type="submission" date="2017-09" db="EMBL/GenBank/DDBJ databases">
        <title>Extensive intraspecific genome diversity in a model arbuscular mycorrhizal fungus.</title>
        <authorList>
            <person name="Chen E.C."/>
            <person name="Morin E."/>
            <person name="Beaudet D."/>
            <person name="Noel J."/>
            <person name="Ndikumana S."/>
            <person name="Charron P."/>
            <person name="St-Onge C."/>
            <person name="Giorgi J."/>
            <person name="Grigoriev I.V."/>
            <person name="Roux C."/>
            <person name="Martin F.M."/>
            <person name="Corradi N."/>
        </authorList>
    </citation>
    <scope>NUCLEOTIDE SEQUENCE [LARGE SCALE GENOMIC DNA]</scope>
    <source>
        <strain evidence="2 3">A5</strain>
    </source>
</reference>
<feature type="compositionally biased region" description="Polar residues" evidence="1">
    <location>
        <begin position="76"/>
        <end position="88"/>
    </location>
</feature>
<name>A0A2N0NCP8_9GLOM</name>
<feature type="region of interest" description="Disordered" evidence="1">
    <location>
        <begin position="1"/>
        <end position="92"/>
    </location>
</feature>
<dbReference type="AlphaFoldDB" id="A0A2N0NCP8"/>
<comment type="caution">
    <text evidence="2">The sequence shown here is derived from an EMBL/GenBank/DDBJ whole genome shotgun (WGS) entry which is preliminary data.</text>
</comment>
<feature type="compositionally biased region" description="Basic and acidic residues" evidence="1">
    <location>
        <begin position="151"/>
        <end position="160"/>
    </location>
</feature>
<evidence type="ECO:0000313" key="3">
    <source>
        <dbReference type="Proteomes" id="UP000232722"/>
    </source>
</evidence>
<sequence>DSRQSRDNSNSRSRSRSNSQSRNTNSSRSNNNNNNSNTFRPNTPRSGNRTNNNNNNPRNNAKSSRSTQPPHRPHPINSTTPASSSDNPAPTLPQHIIDELKVQIKEIANTFHTLEKTVSWMQDTITHHDYRISELELAMNYDNPGDSDLYPPHDDHENQDHSYNNGWDD</sequence>
<organism evidence="2 3">
    <name type="scientific">Rhizophagus irregularis</name>
    <dbReference type="NCBI Taxonomy" id="588596"/>
    <lineage>
        <taxon>Eukaryota</taxon>
        <taxon>Fungi</taxon>
        <taxon>Fungi incertae sedis</taxon>
        <taxon>Mucoromycota</taxon>
        <taxon>Glomeromycotina</taxon>
        <taxon>Glomeromycetes</taxon>
        <taxon>Glomerales</taxon>
        <taxon>Glomeraceae</taxon>
        <taxon>Rhizophagus</taxon>
    </lineage>
</organism>
<evidence type="ECO:0000313" key="2">
    <source>
        <dbReference type="EMBL" id="PKB92353.1"/>
    </source>
</evidence>
<evidence type="ECO:0000256" key="1">
    <source>
        <dbReference type="SAM" id="MobiDB-lite"/>
    </source>
</evidence>
<feature type="non-terminal residue" evidence="2">
    <location>
        <position position="169"/>
    </location>
</feature>